<dbReference type="GO" id="GO:0005737">
    <property type="term" value="C:cytoplasm"/>
    <property type="evidence" value="ECO:0007669"/>
    <property type="project" value="UniProtKB-SubCell"/>
</dbReference>
<dbReference type="PANTHER" id="PTHR31661">
    <property type="entry name" value="SIMILAR TO CDNA SEQUENCE BC052040"/>
    <property type="match status" value="1"/>
</dbReference>
<evidence type="ECO:0000256" key="5">
    <source>
        <dbReference type="ARBA" id="ARBA00023480"/>
    </source>
</evidence>
<keyword evidence="7" id="KW-1185">Reference proteome</keyword>
<protein>
    <recommendedName>
        <fullName evidence="5">CDAN1-interacting nuclease 1</fullName>
    </recommendedName>
</protein>
<evidence type="ECO:0000256" key="1">
    <source>
        <dbReference type="ARBA" id="ARBA00004123"/>
    </source>
</evidence>
<reference evidence="7" key="1">
    <citation type="submission" date="2017-03" db="EMBL/GenBank/DDBJ databases">
        <title>Phytopthora megakarya and P. palmivora, two closely related causual agents of cacao black pod achieved similar genome size and gene model numbers by different mechanisms.</title>
        <authorList>
            <person name="Ali S."/>
            <person name="Shao J."/>
            <person name="Larry D.J."/>
            <person name="Kronmiller B."/>
            <person name="Shen D."/>
            <person name="Strem M.D."/>
            <person name="Melnick R.L."/>
            <person name="Guiltinan M.J."/>
            <person name="Tyler B.M."/>
            <person name="Meinhardt L.W."/>
            <person name="Bailey B.A."/>
        </authorList>
    </citation>
    <scope>NUCLEOTIDE SEQUENCE [LARGE SCALE GENOMIC DNA]</scope>
    <source>
        <strain evidence="7">zdho120</strain>
    </source>
</reference>
<proteinExistence type="predicted"/>
<keyword evidence="4" id="KW-0539">Nucleus</keyword>
<keyword evidence="3" id="KW-0963">Cytoplasm</keyword>
<evidence type="ECO:0000313" key="6">
    <source>
        <dbReference type="EMBL" id="OWZ22865.1"/>
    </source>
</evidence>
<gene>
    <name evidence="6" type="ORF">PHMEG_0002357</name>
</gene>
<comment type="caution">
    <text evidence="6">The sequence shown here is derived from an EMBL/GenBank/DDBJ whole genome shotgun (WGS) entry which is preliminary data.</text>
</comment>
<accession>A0A225WYI7</accession>
<evidence type="ECO:0000256" key="2">
    <source>
        <dbReference type="ARBA" id="ARBA00004496"/>
    </source>
</evidence>
<dbReference type="GO" id="GO:0005634">
    <property type="term" value="C:nucleus"/>
    <property type="evidence" value="ECO:0007669"/>
    <property type="project" value="UniProtKB-SubCell"/>
</dbReference>
<evidence type="ECO:0000313" key="7">
    <source>
        <dbReference type="Proteomes" id="UP000198211"/>
    </source>
</evidence>
<dbReference type="Pfam" id="PF14811">
    <property type="entry name" value="TPD"/>
    <property type="match status" value="1"/>
</dbReference>
<sequence length="233" mass="26842">MDDDEFELICSLNAFPAARLTVSEETFAVIKCQLQHRQFRSALRVHRQEKTLKTYVARFDANESMLQLARAVDFSPCMMARLLLDAKYGWSKTTISNLFKEATRDASEVEIETNSRGVAEEEFARVMREIRECIDEDVHCSPLADRVRHNVGVEYEYVLLETLRNRQLVFESEDVLREKGLSKTPDVRLLLPIGIKDPHDGQLHVINWIDSKAMFGDRHTHETENASQVRDGC</sequence>
<name>A0A225WYI7_9STRA</name>
<dbReference type="STRING" id="4795.A0A225WYI7"/>
<dbReference type="EMBL" id="NBNE01000103">
    <property type="protein sequence ID" value="OWZ22865.1"/>
    <property type="molecule type" value="Genomic_DNA"/>
</dbReference>
<comment type="subcellular location">
    <subcellularLocation>
        <location evidence="2">Cytoplasm</location>
    </subcellularLocation>
    <subcellularLocation>
        <location evidence="1">Nucleus</location>
    </subcellularLocation>
</comment>
<organism evidence="6 7">
    <name type="scientific">Phytophthora megakarya</name>
    <dbReference type="NCBI Taxonomy" id="4795"/>
    <lineage>
        <taxon>Eukaryota</taxon>
        <taxon>Sar</taxon>
        <taxon>Stramenopiles</taxon>
        <taxon>Oomycota</taxon>
        <taxon>Peronosporomycetes</taxon>
        <taxon>Peronosporales</taxon>
        <taxon>Peronosporaceae</taxon>
        <taxon>Phytophthora</taxon>
    </lineage>
</organism>
<dbReference type="InterPro" id="IPR029404">
    <property type="entry name" value="CDIN1"/>
</dbReference>
<dbReference type="PANTHER" id="PTHR31661:SF1">
    <property type="entry name" value="CDAN1-INTERACTING NUCLEASE 1"/>
    <property type="match status" value="1"/>
</dbReference>
<evidence type="ECO:0000256" key="4">
    <source>
        <dbReference type="ARBA" id="ARBA00023242"/>
    </source>
</evidence>
<dbReference type="AlphaFoldDB" id="A0A225WYI7"/>
<dbReference type="Proteomes" id="UP000198211">
    <property type="component" value="Unassembled WGS sequence"/>
</dbReference>
<evidence type="ECO:0000256" key="3">
    <source>
        <dbReference type="ARBA" id="ARBA00022490"/>
    </source>
</evidence>
<dbReference type="OrthoDB" id="1272at2759"/>